<sequence length="360" mass="41324">MDLEESKSGVNRDIKQESPSRPIATKRKRRQPHLILETGPVGLDSDHLKERLMENGIVVDLRKEKTVESTERQQQQQLQKEQVSERWCEQQGFLDCDKVTKSKLALYSKEFVLPMERAMNELTENPRMNKLCGTRVFLKPVQELQAEQQIGQGSQKQKQQQPPSLQLLINNDSEETTTSTASTLPLSLPCPPKVVLLNSNLFQQQQQGKARQQLQQLEQSGGPIRFNAQEFLIPLRKRGPQSGTLAAGVSPYVLNRNVATVRDVLAEWRYGVEGGRAIQDHVSISRRAWGIARDRYEYTVRSAIVEEFVRAVKEDGQSEEEAIERLEALRKRRLSSIYGAILEEREVRRRHHQGRERDEL</sequence>
<comment type="caution">
    <text evidence="3">The sequence shown here is derived from an EMBL/GenBank/DDBJ whole genome shotgun (WGS) entry which is preliminary data.</text>
</comment>
<dbReference type="Proteomes" id="UP000827284">
    <property type="component" value="Unassembled WGS sequence"/>
</dbReference>
<proteinExistence type="predicted"/>
<evidence type="ECO:0000313" key="4">
    <source>
        <dbReference type="Proteomes" id="UP000827284"/>
    </source>
</evidence>
<dbReference type="AlphaFoldDB" id="A0A9P3H919"/>
<gene>
    <name evidence="3" type="ORF">EMPS_04360</name>
</gene>
<feature type="compositionally biased region" description="Basic and acidic residues" evidence="1">
    <location>
        <begin position="1"/>
        <end position="18"/>
    </location>
</feature>
<name>A0A9P3H919_9FUNG</name>
<dbReference type="EMBL" id="BQFW01000006">
    <property type="protein sequence ID" value="GJJ72003.1"/>
    <property type="molecule type" value="Genomic_DNA"/>
</dbReference>
<feature type="region of interest" description="Disordered" evidence="1">
    <location>
        <begin position="1"/>
        <end position="33"/>
    </location>
</feature>
<keyword evidence="4" id="KW-1185">Reference proteome</keyword>
<organism evidence="3 4">
    <name type="scientific">Entomortierella parvispora</name>
    <dbReference type="NCBI Taxonomy" id="205924"/>
    <lineage>
        <taxon>Eukaryota</taxon>
        <taxon>Fungi</taxon>
        <taxon>Fungi incertae sedis</taxon>
        <taxon>Mucoromycota</taxon>
        <taxon>Mortierellomycotina</taxon>
        <taxon>Mortierellomycetes</taxon>
        <taxon>Mortierellales</taxon>
        <taxon>Mortierellaceae</taxon>
        <taxon>Entomortierella</taxon>
    </lineage>
</organism>
<dbReference type="InterPro" id="IPR022210">
    <property type="entry name" value="TF_GCR1-like"/>
</dbReference>
<feature type="domain" description="Transcription activator GCR1-like" evidence="2">
    <location>
        <begin position="252"/>
        <end position="330"/>
    </location>
</feature>
<protein>
    <recommendedName>
        <fullName evidence="2">Transcription activator GCR1-like domain-containing protein</fullName>
    </recommendedName>
</protein>
<reference evidence="3" key="2">
    <citation type="journal article" date="2022" name="Microbiol. Resour. Announc.">
        <title>Whole-Genome Sequence of Entomortierella parvispora E1425, a Mucoromycotan Fungus Associated with Burkholderiaceae-Related Endosymbiotic Bacteria.</title>
        <authorList>
            <person name="Herlambang A."/>
            <person name="Guo Y."/>
            <person name="Takashima Y."/>
            <person name="Narisawa K."/>
            <person name="Ohta H."/>
            <person name="Nishizawa T."/>
        </authorList>
    </citation>
    <scope>NUCLEOTIDE SEQUENCE</scope>
    <source>
        <strain evidence="3">E1425</strain>
    </source>
</reference>
<dbReference type="OrthoDB" id="428577at2759"/>
<evidence type="ECO:0000256" key="1">
    <source>
        <dbReference type="SAM" id="MobiDB-lite"/>
    </source>
</evidence>
<dbReference type="Pfam" id="PF12550">
    <property type="entry name" value="GCR1_C"/>
    <property type="match status" value="1"/>
</dbReference>
<reference evidence="3" key="1">
    <citation type="submission" date="2021-11" db="EMBL/GenBank/DDBJ databases">
        <authorList>
            <person name="Herlambang A."/>
            <person name="Guo Y."/>
            <person name="Takashima Y."/>
            <person name="Nishizawa T."/>
        </authorList>
    </citation>
    <scope>NUCLEOTIDE SEQUENCE</scope>
    <source>
        <strain evidence="3">E1425</strain>
    </source>
</reference>
<accession>A0A9P3H919</accession>
<evidence type="ECO:0000313" key="3">
    <source>
        <dbReference type="EMBL" id="GJJ72003.1"/>
    </source>
</evidence>
<evidence type="ECO:0000259" key="2">
    <source>
        <dbReference type="Pfam" id="PF12550"/>
    </source>
</evidence>